<feature type="transmembrane region" description="Helical" evidence="7">
    <location>
        <begin position="374"/>
        <end position="395"/>
    </location>
</feature>
<evidence type="ECO:0000256" key="1">
    <source>
        <dbReference type="ARBA" id="ARBA00004651"/>
    </source>
</evidence>
<dbReference type="InterPro" id="IPR036259">
    <property type="entry name" value="MFS_trans_sf"/>
</dbReference>
<feature type="transmembrane region" description="Helical" evidence="7">
    <location>
        <begin position="141"/>
        <end position="162"/>
    </location>
</feature>
<comment type="subcellular location">
    <subcellularLocation>
        <location evidence="1">Cell membrane</location>
        <topology evidence="1">Multi-pass membrane protein</topology>
    </subcellularLocation>
</comment>
<feature type="compositionally biased region" description="Basic and acidic residues" evidence="6">
    <location>
        <begin position="411"/>
        <end position="429"/>
    </location>
</feature>
<feature type="transmembrane region" description="Helical" evidence="7">
    <location>
        <begin position="45"/>
        <end position="67"/>
    </location>
</feature>
<feature type="transmembrane region" description="Helical" evidence="7">
    <location>
        <begin position="307"/>
        <end position="325"/>
    </location>
</feature>
<evidence type="ECO:0000313" key="9">
    <source>
        <dbReference type="Proteomes" id="UP000616724"/>
    </source>
</evidence>
<feature type="transmembrane region" description="Helical" evidence="7">
    <location>
        <begin position="101"/>
        <end position="129"/>
    </location>
</feature>
<keyword evidence="5 7" id="KW-0472">Membrane</keyword>
<organism evidence="8 9">
    <name type="scientific">Planobispora longispora</name>
    <dbReference type="NCBI Taxonomy" id="28887"/>
    <lineage>
        <taxon>Bacteria</taxon>
        <taxon>Bacillati</taxon>
        <taxon>Actinomycetota</taxon>
        <taxon>Actinomycetes</taxon>
        <taxon>Streptosporangiales</taxon>
        <taxon>Streptosporangiaceae</taxon>
        <taxon>Planobispora</taxon>
    </lineage>
</organism>
<dbReference type="SUPFAM" id="SSF103473">
    <property type="entry name" value="MFS general substrate transporter"/>
    <property type="match status" value="1"/>
</dbReference>
<feature type="transmembrane region" description="Helical" evidence="7">
    <location>
        <begin position="222"/>
        <end position="245"/>
    </location>
</feature>
<keyword evidence="2" id="KW-1003">Cell membrane</keyword>
<evidence type="ECO:0000256" key="4">
    <source>
        <dbReference type="ARBA" id="ARBA00022989"/>
    </source>
</evidence>
<comment type="caution">
    <text evidence="8">The sequence shown here is derived from an EMBL/GenBank/DDBJ whole genome shotgun (WGS) entry which is preliminary data.</text>
</comment>
<dbReference type="PANTHER" id="PTHR23513:SF11">
    <property type="entry name" value="STAPHYLOFERRIN A TRANSPORTER"/>
    <property type="match status" value="1"/>
</dbReference>
<name>A0A8J3RS27_9ACTN</name>
<feature type="transmembrane region" description="Helical" evidence="7">
    <location>
        <begin position="283"/>
        <end position="301"/>
    </location>
</feature>
<dbReference type="AlphaFoldDB" id="A0A8J3RS27"/>
<feature type="transmembrane region" description="Helical" evidence="7">
    <location>
        <begin position="168"/>
        <end position="187"/>
    </location>
</feature>
<evidence type="ECO:0000256" key="3">
    <source>
        <dbReference type="ARBA" id="ARBA00022692"/>
    </source>
</evidence>
<feature type="transmembrane region" description="Helical" evidence="7">
    <location>
        <begin position="345"/>
        <end position="368"/>
    </location>
</feature>
<evidence type="ECO:0000256" key="2">
    <source>
        <dbReference type="ARBA" id="ARBA00022475"/>
    </source>
</evidence>
<protein>
    <submittedName>
        <fullName evidence="8">MFS transporter</fullName>
    </submittedName>
</protein>
<keyword evidence="9" id="KW-1185">Reference proteome</keyword>
<proteinExistence type="predicted"/>
<keyword evidence="3 7" id="KW-0812">Transmembrane</keyword>
<dbReference type="EMBL" id="BOOH01000055">
    <property type="protein sequence ID" value="GIH80063.1"/>
    <property type="molecule type" value="Genomic_DNA"/>
</dbReference>
<feature type="transmembrane region" description="Helical" evidence="7">
    <location>
        <begin position="74"/>
        <end position="95"/>
    </location>
</feature>
<sequence length="429" mass="44067">MAAPLAVRDFRCYYLGQTASAFGDALTPLAIAFAVLHLTGSPADLGIVVLSTRLPVIALTLLGGALGDRFSRRGVMLLADLMRFLAHGATAVLLLTGTAQIWMLVVLQLLAGAGSAFFNPAAVGLVPSLAGRKHLQAANSLLAVSRSATSILALGTAGALVAVAGPGWAVLIDALSFLISAAFLYRLPRAATAQPYGPRPGLLAGIGAGVAQVMGRSWLRLWIVHVCLTNMIAVSPILVLGPYIADDHLGGAPAWSAIGIGYAAGGIAGGVIAARWRPARPMVAALSVFLLMIPLPALLALPAATWQLVFAAVTAGLQLVVYNVLQTTALQHNLPEEHLARASSVVMLGALVAAPIGMGLAGPAAAAFGTRTVLTASAVLATLTTLAALPVPAVWRIRGSRCAPDSGDQPLDVRTDGDGEKEQRNENVR</sequence>
<dbReference type="GO" id="GO:0022857">
    <property type="term" value="F:transmembrane transporter activity"/>
    <property type="evidence" value="ECO:0007669"/>
    <property type="project" value="InterPro"/>
</dbReference>
<evidence type="ECO:0000256" key="5">
    <source>
        <dbReference type="ARBA" id="ARBA00023136"/>
    </source>
</evidence>
<feature type="region of interest" description="Disordered" evidence="6">
    <location>
        <begin position="403"/>
        <end position="429"/>
    </location>
</feature>
<reference evidence="8 9" key="1">
    <citation type="submission" date="2021-01" db="EMBL/GenBank/DDBJ databases">
        <title>Whole genome shotgun sequence of Planobispora longispora NBRC 13918.</title>
        <authorList>
            <person name="Komaki H."/>
            <person name="Tamura T."/>
        </authorList>
    </citation>
    <scope>NUCLEOTIDE SEQUENCE [LARGE SCALE GENOMIC DNA]</scope>
    <source>
        <strain evidence="8 9">NBRC 13918</strain>
    </source>
</reference>
<gene>
    <name evidence="8" type="ORF">Plo01_64920</name>
</gene>
<dbReference type="InterPro" id="IPR011701">
    <property type="entry name" value="MFS"/>
</dbReference>
<feature type="transmembrane region" description="Helical" evidence="7">
    <location>
        <begin position="12"/>
        <end position="39"/>
    </location>
</feature>
<evidence type="ECO:0000256" key="6">
    <source>
        <dbReference type="SAM" id="MobiDB-lite"/>
    </source>
</evidence>
<dbReference type="Pfam" id="PF07690">
    <property type="entry name" value="MFS_1"/>
    <property type="match status" value="1"/>
</dbReference>
<evidence type="ECO:0000313" key="8">
    <source>
        <dbReference type="EMBL" id="GIH80063.1"/>
    </source>
</evidence>
<dbReference type="GO" id="GO:0005886">
    <property type="term" value="C:plasma membrane"/>
    <property type="evidence" value="ECO:0007669"/>
    <property type="project" value="UniProtKB-SubCell"/>
</dbReference>
<dbReference type="Gene3D" id="1.20.1250.20">
    <property type="entry name" value="MFS general substrate transporter like domains"/>
    <property type="match status" value="1"/>
</dbReference>
<keyword evidence="4 7" id="KW-1133">Transmembrane helix</keyword>
<dbReference type="Proteomes" id="UP000616724">
    <property type="component" value="Unassembled WGS sequence"/>
</dbReference>
<dbReference type="PANTHER" id="PTHR23513">
    <property type="entry name" value="INTEGRAL MEMBRANE EFFLUX PROTEIN-RELATED"/>
    <property type="match status" value="1"/>
</dbReference>
<accession>A0A8J3RS27</accession>
<evidence type="ECO:0000256" key="7">
    <source>
        <dbReference type="SAM" id="Phobius"/>
    </source>
</evidence>
<dbReference type="CDD" id="cd06173">
    <property type="entry name" value="MFS_MefA_like"/>
    <property type="match status" value="1"/>
</dbReference>
<feature type="transmembrane region" description="Helical" evidence="7">
    <location>
        <begin position="257"/>
        <end position="276"/>
    </location>
</feature>